<sequence>MKLHLNVMKNKSINATKRVRNIVNLPKIKDNSICFVYTV</sequence>
<dbReference type="AlphaFoldDB" id="F2BWV5"/>
<dbReference type="STRING" id="888062.HMPREF9083_0673"/>
<comment type="caution">
    <text evidence="1">The sequence shown here is derived from an EMBL/GenBank/DDBJ whole genome shotgun (WGS) entry which is preliminary data.</text>
</comment>
<protein>
    <submittedName>
        <fullName evidence="1">Uncharacterized protein</fullName>
    </submittedName>
</protein>
<gene>
    <name evidence="1" type="ORF">HMPREF9083_0673</name>
</gene>
<evidence type="ECO:0000313" key="2">
    <source>
        <dbReference type="Proteomes" id="UP000003503"/>
    </source>
</evidence>
<organism evidence="1 2">
    <name type="scientific">Dialister micraerophilus DSM 19965</name>
    <dbReference type="NCBI Taxonomy" id="888062"/>
    <lineage>
        <taxon>Bacteria</taxon>
        <taxon>Bacillati</taxon>
        <taxon>Bacillota</taxon>
        <taxon>Negativicutes</taxon>
        <taxon>Veillonellales</taxon>
        <taxon>Veillonellaceae</taxon>
        <taxon>Dialister</taxon>
    </lineage>
</organism>
<name>F2BWV5_9FIRM</name>
<keyword evidence="2" id="KW-1185">Reference proteome</keyword>
<proteinExistence type="predicted"/>
<dbReference type="Proteomes" id="UP000003503">
    <property type="component" value="Unassembled WGS sequence"/>
</dbReference>
<accession>F2BWV5</accession>
<dbReference type="EMBL" id="AFBB01000012">
    <property type="protein sequence ID" value="EGF14222.1"/>
    <property type="molecule type" value="Genomic_DNA"/>
</dbReference>
<dbReference type="HOGENOM" id="CLU_3308630_0_0_9"/>
<reference evidence="1 2" key="1">
    <citation type="submission" date="2011-02" db="EMBL/GenBank/DDBJ databases">
        <authorList>
            <person name="Muzny D."/>
            <person name="Qin X."/>
            <person name="Deng J."/>
            <person name="Jiang H."/>
            <person name="Liu Y."/>
            <person name="Qu J."/>
            <person name="Song X.-Z."/>
            <person name="Zhang L."/>
            <person name="Thornton R."/>
            <person name="Coyle M."/>
            <person name="Francisco L."/>
            <person name="Jackson L."/>
            <person name="Javaid M."/>
            <person name="Korchina V."/>
            <person name="Kovar C."/>
            <person name="Mata R."/>
            <person name="Mathew T."/>
            <person name="Ngo R."/>
            <person name="Nguyen L."/>
            <person name="Nguyen N."/>
            <person name="Okwuonu G."/>
            <person name="Ongeri F."/>
            <person name="Pham C."/>
            <person name="Simmons D."/>
            <person name="Wilczek-Boney K."/>
            <person name="Hale W."/>
            <person name="Jakkamsetti A."/>
            <person name="Pham P."/>
            <person name="Ruth R."/>
            <person name="San Lucas F."/>
            <person name="Warren J."/>
            <person name="Zhang J."/>
            <person name="Zhao Z."/>
            <person name="Zhou C."/>
            <person name="Zhu D."/>
            <person name="Lee S."/>
            <person name="Bess C."/>
            <person name="Blankenburg K."/>
            <person name="Forbes L."/>
            <person name="Fu Q."/>
            <person name="Gubbala S."/>
            <person name="Hirani K."/>
            <person name="Jayaseelan J.C."/>
            <person name="Lara F."/>
            <person name="Munidasa M."/>
            <person name="Palculict T."/>
            <person name="Patil S."/>
            <person name="Pu L.-L."/>
            <person name="Saada N."/>
            <person name="Tang L."/>
            <person name="Weissenberger G."/>
            <person name="Zhu Y."/>
            <person name="Hemphill L."/>
            <person name="Shang Y."/>
            <person name="Youmans B."/>
            <person name="Ayvaz T."/>
            <person name="Ross M."/>
            <person name="Santibanez J."/>
            <person name="Aqrawi P."/>
            <person name="Gross S."/>
            <person name="Joshi V."/>
            <person name="Fowler G."/>
            <person name="Nazareth L."/>
            <person name="Reid J."/>
            <person name="Worley K."/>
            <person name="Petrosino J."/>
            <person name="Highlander S."/>
            <person name="Gibbs R."/>
        </authorList>
    </citation>
    <scope>NUCLEOTIDE SEQUENCE [LARGE SCALE GENOMIC DNA]</scope>
    <source>
        <strain evidence="1 2">DSM 19965</strain>
    </source>
</reference>
<evidence type="ECO:0000313" key="1">
    <source>
        <dbReference type="EMBL" id="EGF14222.1"/>
    </source>
</evidence>